<dbReference type="Pfam" id="PF04844">
    <property type="entry name" value="Ovate"/>
    <property type="match status" value="1"/>
</dbReference>
<evidence type="ECO:0000256" key="4">
    <source>
        <dbReference type="ARBA" id="ARBA00023163"/>
    </source>
</evidence>
<evidence type="ECO:0000256" key="6">
    <source>
        <dbReference type="RuleBase" id="RU367028"/>
    </source>
</evidence>
<keyword evidence="4 6" id="KW-0804">Transcription</keyword>
<evidence type="ECO:0000313" key="9">
    <source>
        <dbReference type="EMBL" id="PWA41349.1"/>
    </source>
</evidence>
<accession>A0A2U1KX77</accession>
<keyword evidence="3 6" id="KW-0805">Transcription regulation</keyword>
<dbReference type="PANTHER" id="PTHR33057">
    <property type="entry name" value="TRANSCRIPTION REPRESSOR OFP7-RELATED"/>
    <property type="match status" value="1"/>
</dbReference>
<keyword evidence="5 6" id="KW-0539">Nucleus</keyword>
<dbReference type="NCBIfam" id="TIGR01568">
    <property type="entry name" value="A_thal_3678"/>
    <property type="match status" value="1"/>
</dbReference>
<dbReference type="GO" id="GO:0045892">
    <property type="term" value="P:negative regulation of DNA-templated transcription"/>
    <property type="evidence" value="ECO:0007669"/>
    <property type="project" value="UniProtKB-UniRule"/>
</dbReference>
<dbReference type="InterPro" id="IPR006458">
    <property type="entry name" value="Ovate_C"/>
</dbReference>
<keyword evidence="7" id="KW-1133">Transmembrane helix</keyword>
<keyword evidence="7" id="KW-0812">Transmembrane</keyword>
<dbReference type="PROSITE" id="PS51754">
    <property type="entry name" value="OVATE"/>
    <property type="match status" value="1"/>
</dbReference>
<feature type="transmembrane region" description="Helical" evidence="7">
    <location>
        <begin position="137"/>
        <end position="155"/>
    </location>
</feature>
<dbReference type="STRING" id="35608.A0A2U1KX77"/>
<keyword evidence="10" id="KW-1185">Reference proteome</keyword>
<reference evidence="9 10" key="1">
    <citation type="journal article" date="2018" name="Mol. Plant">
        <title>The genome of Artemisia annua provides insight into the evolution of Asteraceae family and artemisinin biosynthesis.</title>
        <authorList>
            <person name="Shen Q."/>
            <person name="Zhang L."/>
            <person name="Liao Z."/>
            <person name="Wang S."/>
            <person name="Yan T."/>
            <person name="Shi P."/>
            <person name="Liu M."/>
            <person name="Fu X."/>
            <person name="Pan Q."/>
            <person name="Wang Y."/>
            <person name="Lv Z."/>
            <person name="Lu X."/>
            <person name="Zhang F."/>
            <person name="Jiang W."/>
            <person name="Ma Y."/>
            <person name="Chen M."/>
            <person name="Hao X."/>
            <person name="Li L."/>
            <person name="Tang Y."/>
            <person name="Lv G."/>
            <person name="Zhou Y."/>
            <person name="Sun X."/>
            <person name="Brodelius P.E."/>
            <person name="Rose J.K.C."/>
            <person name="Tang K."/>
        </authorList>
    </citation>
    <scope>NUCLEOTIDE SEQUENCE [LARGE SCALE GENOMIC DNA]</scope>
    <source>
        <strain evidence="10">cv. Huhao1</strain>
        <tissue evidence="9">Leaf</tissue>
    </source>
</reference>
<gene>
    <name evidence="9" type="ORF">CTI12_AA554410</name>
</gene>
<evidence type="ECO:0000256" key="5">
    <source>
        <dbReference type="ARBA" id="ARBA00023242"/>
    </source>
</evidence>
<comment type="function">
    <text evidence="6">Transcriptional repressor that regulates multiple aspects of plant growth and development.</text>
</comment>
<evidence type="ECO:0000256" key="1">
    <source>
        <dbReference type="ARBA" id="ARBA00004123"/>
    </source>
</evidence>
<dbReference type="InterPro" id="IPR038933">
    <property type="entry name" value="Ovate"/>
</dbReference>
<comment type="subcellular location">
    <subcellularLocation>
        <location evidence="1 6">Nucleus</location>
    </subcellularLocation>
</comment>
<dbReference type="GO" id="GO:0005634">
    <property type="term" value="C:nucleus"/>
    <property type="evidence" value="ECO:0007669"/>
    <property type="project" value="UniProtKB-SubCell"/>
</dbReference>
<evidence type="ECO:0000256" key="7">
    <source>
        <dbReference type="SAM" id="Phobius"/>
    </source>
</evidence>
<evidence type="ECO:0000256" key="3">
    <source>
        <dbReference type="ARBA" id="ARBA00023015"/>
    </source>
</evidence>
<dbReference type="PANTHER" id="PTHR33057:SF98">
    <property type="entry name" value="TRANSCRIPTION REPRESSOR OFP18"/>
    <property type="match status" value="1"/>
</dbReference>
<evidence type="ECO:0000313" key="10">
    <source>
        <dbReference type="Proteomes" id="UP000245207"/>
    </source>
</evidence>
<name>A0A2U1KX77_ARTAN</name>
<evidence type="ECO:0000256" key="2">
    <source>
        <dbReference type="ARBA" id="ARBA00022491"/>
    </source>
</evidence>
<dbReference type="EMBL" id="PKPP01013138">
    <property type="protein sequence ID" value="PWA41349.1"/>
    <property type="molecule type" value="Genomic_DNA"/>
</dbReference>
<evidence type="ECO:0000259" key="8">
    <source>
        <dbReference type="PROSITE" id="PS51754"/>
    </source>
</evidence>
<comment type="caution">
    <text evidence="9">The sequence shown here is derived from an EMBL/GenBank/DDBJ whole genome shotgun (WGS) entry which is preliminary data.</text>
</comment>
<sequence length="211" mass="23699">MGRKLPFLPTCGSPSKTLSFRAVMTASAITDDLDDKGMTQETESSIDPSKTLSFRAVMTASAITDDLDDKGMTQETESSIESENVSMMEMESIDPYVDFKKSMQEMVEADEGLKQWDNLQELLSMYLSLNDKINHGYIIRAFVDILLILDIVYPMPVSCLISLIDKLIMLLPPFFIMMLFLKGNILDKYVTQNTSLHDTTSLQIVLLGKTK</sequence>
<dbReference type="Proteomes" id="UP000245207">
    <property type="component" value="Unassembled WGS sequence"/>
</dbReference>
<proteinExistence type="predicted"/>
<feature type="domain" description="OVATE" evidence="8">
    <location>
        <begin position="88"/>
        <end position="148"/>
    </location>
</feature>
<dbReference type="AlphaFoldDB" id="A0A2U1KX77"/>
<keyword evidence="2 6" id="KW-0678">Repressor</keyword>
<feature type="transmembrane region" description="Helical" evidence="7">
    <location>
        <begin position="161"/>
        <end position="181"/>
    </location>
</feature>
<dbReference type="OrthoDB" id="689823at2759"/>
<keyword evidence="7" id="KW-0472">Membrane</keyword>
<protein>
    <recommendedName>
        <fullName evidence="6">Transcription repressor</fullName>
    </recommendedName>
    <alternativeName>
        <fullName evidence="6">Ovate family protein</fullName>
    </alternativeName>
</protein>
<organism evidence="9 10">
    <name type="scientific">Artemisia annua</name>
    <name type="common">Sweet wormwood</name>
    <dbReference type="NCBI Taxonomy" id="35608"/>
    <lineage>
        <taxon>Eukaryota</taxon>
        <taxon>Viridiplantae</taxon>
        <taxon>Streptophyta</taxon>
        <taxon>Embryophyta</taxon>
        <taxon>Tracheophyta</taxon>
        <taxon>Spermatophyta</taxon>
        <taxon>Magnoliopsida</taxon>
        <taxon>eudicotyledons</taxon>
        <taxon>Gunneridae</taxon>
        <taxon>Pentapetalae</taxon>
        <taxon>asterids</taxon>
        <taxon>campanulids</taxon>
        <taxon>Asterales</taxon>
        <taxon>Asteraceae</taxon>
        <taxon>Asteroideae</taxon>
        <taxon>Anthemideae</taxon>
        <taxon>Artemisiinae</taxon>
        <taxon>Artemisia</taxon>
    </lineage>
</organism>